<feature type="domain" description="SPX" evidence="1">
    <location>
        <begin position="1"/>
        <end position="307"/>
    </location>
</feature>
<name>A0A8A3P9D9_9HELO</name>
<evidence type="ECO:0000259" key="1">
    <source>
        <dbReference type="PROSITE" id="PS51382"/>
    </source>
</evidence>
<evidence type="ECO:0000313" key="2">
    <source>
        <dbReference type="EMBL" id="QSZ31978.1"/>
    </source>
</evidence>
<dbReference type="EMBL" id="CP063406">
    <property type="protein sequence ID" value="QSZ31978.1"/>
    <property type="molecule type" value="Genomic_DNA"/>
</dbReference>
<dbReference type="PROSITE" id="PS51382">
    <property type="entry name" value="SPX"/>
    <property type="match status" value="1"/>
</dbReference>
<dbReference type="AlphaFoldDB" id="A0A8A3P9D9"/>
<evidence type="ECO:0000313" key="3">
    <source>
        <dbReference type="Proteomes" id="UP000672032"/>
    </source>
</evidence>
<dbReference type="Proteomes" id="UP000672032">
    <property type="component" value="Chromosome 2"/>
</dbReference>
<dbReference type="InterPro" id="IPR004331">
    <property type="entry name" value="SPX_dom"/>
</dbReference>
<gene>
    <name evidence="2" type="ORF">DSL72_001547</name>
</gene>
<sequence>MKFAKEFKDALAREEFPPRWVDSAIPYGLLKKSLKKIATELAECGLDPTALAKLREISRTGPAYLYDFKGSKFRPTLILRLEQGVTVDARLSADTRKYLEDLVNHHQDLSNVSVSETTGGESGGIGPVDAPAKSGIERPVVREVEVPLTFDAEFFGLLQGDVENLDALQDEEQKALVAEVGDLSKELVKLSEPSRFKKTDQYRWRELFDVYLQAGIFFSDLEKDHGKRDSVAALQRLQWFQSEVVKRGIVDTFKLSHSRKALNQFISINVTLLRNLQFQEMNQKAIAKILKSKIRQKDYSRCQADISKADPVRRYYDGSDGEISVCTNDAGSCSDSASVK</sequence>
<keyword evidence="3" id="KW-1185">Reference proteome</keyword>
<reference evidence="2" key="1">
    <citation type="submission" date="2020-10" db="EMBL/GenBank/DDBJ databases">
        <title>Genome Sequence of Monilinia vaccinii-corymbosi Sheds Light on Mummy Berry Disease Infection of Blueberry and Mating Type.</title>
        <authorList>
            <person name="Yow A.G."/>
            <person name="Zhang Y."/>
            <person name="Bansal K."/>
            <person name="Eacker S.M."/>
            <person name="Sullivan S."/>
            <person name="Liachko I."/>
            <person name="Cubeta M.A."/>
            <person name="Rollins J.A."/>
            <person name="Ashrafi H."/>
        </authorList>
    </citation>
    <scope>NUCLEOTIDE SEQUENCE</scope>
    <source>
        <strain evidence="2">RL-1</strain>
    </source>
</reference>
<dbReference type="Pfam" id="PF03105">
    <property type="entry name" value="SPX"/>
    <property type="match status" value="1"/>
</dbReference>
<dbReference type="OrthoDB" id="5588846at2759"/>
<accession>A0A8A3P9D9</accession>
<protein>
    <recommendedName>
        <fullName evidence="1">SPX domain-containing protein</fullName>
    </recommendedName>
</protein>
<proteinExistence type="predicted"/>
<organism evidence="2 3">
    <name type="scientific">Monilinia vaccinii-corymbosi</name>
    <dbReference type="NCBI Taxonomy" id="61207"/>
    <lineage>
        <taxon>Eukaryota</taxon>
        <taxon>Fungi</taxon>
        <taxon>Dikarya</taxon>
        <taxon>Ascomycota</taxon>
        <taxon>Pezizomycotina</taxon>
        <taxon>Leotiomycetes</taxon>
        <taxon>Helotiales</taxon>
        <taxon>Sclerotiniaceae</taxon>
        <taxon>Monilinia</taxon>
    </lineage>
</organism>